<evidence type="ECO:0000313" key="2">
    <source>
        <dbReference type="Proteomes" id="UP000028926"/>
    </source>
</evidence>
<sequence length="305" mass="33824">MTNLPYLSASQYNQSTALRNERSFQAAAAELTSGGIADGYSEVKNVQQFVGQELMLNFVESYKGSAVLNKERMGFVSTQVATMRDIAVELQRQVSQLRSSPLAKPEELSTWCNDKLDQLTSILNGRFDGKYPMSGDASNVPSTKDLRSLPNMGLTDPVDSNLYYLGSTANIKFRADDNTIVETNVRGDNLGVAELIFALRLCITLPAAEKDDRLKRANDLALQAHEDLVVVNGQLDTNIKTLDGVQDSLLQLEQKLTENIKEIGYRTQSEVLNDYVQSKTQVELTRYVTTSLLNSLKDLIQQMPA</sequence>
<dbReference type="HOGENOM" id="CLU_911165_0_0_5"/>
<dbReference type="OrthoDB" id="9758307at2"/>
<accession>A0A077B2R0</accession>
<dbReference type="Gene3D" id="1.20.1330.10">
    <property type="entry name" value="f41 fragment of flagellin, N-terminal domain"/>
    <property type="match status" value="1"/>
</dbReference>
<keyword evidence="2" id="KW-1185">Reference proteome</keyword>
<dbReference type="AlphaFoldDB" id="A0A077B2R0"/>
<name>A0A077B2R0_9PROT</name>
<dbReference type="KEGG" id="paca:ID47_11915"/>
<dbReference type="STRING" id="91604.ID47_11915"/>
<evidence type="ECO:0000313" key="1">
    <source>
        <dbReference type="EMBL" id="AIK97290.1"/>
    </source>
</evidence>
<dbReference type="RefSeq" id="WP_038466688.1">
    <property type="nucleotide sequence ID" value="NZ_CP008941.1"/>
</dbReference>
<evidence type="ECO:0008006" key="3">
    <source>
        <dbReference type="Google" id="ProtNLM"/>
    </source>
</evidence>
<protein>
    <recommendedName>
        <fullName evidence="3">Flagellin</fullName>
    </recommendedName>
</protein>
<dbReference type="EMBL" id="CP008941">
    <property type="protein sequence ID" value="AIK97290.1"/>
    <property type="molecule type" value="Genomic_DNA"/>
</dbReference>
<dbReference type="eggNOG" id="COG1344">
    <property type="taxonomic scope" value="Bacteria"/>
</dbReference>
<proteinExistence type="predicted"/>
<gene>
    <name evidence="1" type="ORF">ID47_11915</name>
</gene>
<organism evidence="1 2">
    <name type="scientific">Candidatus Odyssella acanthamoebae</name>
    <dbReference type="NCBI Taxonomy" id="91604"/>
    <lineage>
        <taxon>Bacteria</taxon>
        <taxon>Pseudomonadati</taxon>
        <taxon>Pseudomonadota</taxon>
        <taxon>Alphaproteobacteria</taxon>
        <taxon>Holosporales</taxon>
        <taxon>Candidatus Paracaedibacteraceae</taxon>
        <taxon>Candidatus Odyssella</taxon>
    </lineage>
</organism>
<dbReference type="Proteomes" id="UP000028926">
    <property type="component" value="Chromosome"/>
</dbReference>
<reference evidence="1 2" key="1">
    <citation type="submission" date="2014-07" db="EMBL/GenBank/DDBJ databases">
        <title>Comparative genomic insights into amoeba endosymbionts belonging to the families of Holosporaceae and Candidatus Midichloriaceae within Rickettsiales.</title>
        <authorList>
            <person name="Wang Z."/>
            <person name="Wu M."/>
        </authorList>
    </citation>
    <scope>NUCLEOTIDE SEQUENCE [LARGE SCALE GENOMIC DNA]</scope>
    <source>
        <strain evidence="1">PRA3</strain>
    </source>
</reference>